<dbReference type="AlphaFoldDB" id="A0A2T4TYW3"/>
<organism evidence="1 2">
    <name type="scientific">Candidatus Methylomirabilis limnetica</name>
    <dbReference type="NCBI Taxonomy" id="2033718"/>
    <lineage>
        <taxon>Bacteria</taxon>
        <taxon>Candidatus Methylomirabilota</taxon>
        <taxon>Candidatus Methylomirabilia</taxon>
        <taxon>Candidatus Methylomirabilales</taxon>
        <taxon>Candidatus Methylomirabilaceae</taxon>
        <taxon>Candidatus Methylomirabilis</taxon>
    </lineage>
</organism>
<reference evidence="1 2" key="1">
    <citation type="submission" date="2017-09" db="EMBL/GenBank/DDBJ databases">
        <title>Bloom of a denitrifying methanotroph, Candidatus Methylomirabilis limnetica, in a deep stratified lake.</title>
        <authorList>
            <person name="Graf J.S."/>
            <person name="Marchant H.K."/>
            <person name="Tienken D."/>
            <person name="Hach P.F."/>
            <person name="Brand A."/>
            <person name="Schubert C.J."/>
            <person name="Kuypers M.M."/>
            <person name="Milucka J."/>
        </authorList>
    </citation>
    <scope>NUCLEOTIDE SEQUENCE [LARGE SCALE GENOMIC DNA]</scope>
    <source>
        <strain evidence="1 2">Zug</strain>
    </source>
</reference>
<evidence type="ECO:0000313" key="1">
    <source>
        <dbReference type="EMBL" id="PTL36312.1"/>
    </source>
</evidence>
<protein>
    <submittedName>
        <fullName evidence="1">Uncharacterized protein</fullName>
    </submittedName>
</protein>
<sequence>MFTLSGLPQLYAAGPLEGLVGHSWDKFVLECTTNSSGVSLQRAHRGRMLSGGLDLGLNSLMEVLGG</sequence>
<gene>
    <name evidence="1" type="ORF">CLG94_04545</name>
</gene>
<dbReference type="EMBL" id="NVQC01000016">
    <property type="protein sequence ID" value="PTL36312.1"/>
    <property type="molecule type" value="Genomic_DNA"/>
</dbReference>
<name>A0A2T4TYW3_9BACT</name>
<proteinExistence type="predicted"/>
<evidence type="ECO:0000313" key="2">
    <source>
        <dbReference type="Proteomes" id="UP000241436"/>
    </source>
</evidence>
<keyword evidence="2" id="KW-1185">Reference proteome</keyword>
<accession>A0A2T4TYW3</accession>
<comment type="caution">
    <text evidence="1">The sequence shown here is derived from an EMBL/GenBank/DDBJ whole genome shotgun (WGS) entry which is preliminary data.</text>
</comment>
<reference evidence="2" key="2">
    <citation type="journal article" date="2018" name="Environ. Microbiol.">
        <title>Bloom of a denitrifying methanotroph, 'Candidatus Methylomirabilis limnetica', in a deep stratified lake.</title>
        <authorList>
            <person name="Graf J.S."/>
            <person name="Mayr M.J."/>
            <person name="Marchant H.K."/>
            <person name="Tienken D."/>
            <person name="Hach P.F."/>
            <person name="Brand A."/>
            <person name="Schubert C.J."/>
            <person name="Kuypers M.M."/>
            <person name="Milucka J."/>
        </authorList>
    </citation>
    <scope>NUCLEOTIDE SEQUENCE [LARGE SCALE GENOMIC DNA]</scope>
    <source>
        <strain evidence="2">Zug</strain>
    </source>
</reference>
<dbReference type="Proteomes" id="UP000241436">
    <property type="component" value="Unassembled WGS sequence"/>
</dbReference>